<dbReference type="AlphaFoldDB" id="X1LSX3"/>
<accession>X1LSX3</accession>
<dbReference type="PANTHER" id="PTHR34387">
    <property type="entry name" value="SLR1258 PROTEIN"/>
    <property type="match status" value="1"/>
</dbReference>
<proteinExistence type="predicted"/>
<dbReference type="InterPro" id="IPR007497">
    <property type="entry name" value="SIMPL/DUF541"/>
</dbReference>
<sequence>AEAGGDLTRMQSISFTVDDPTPYYEEARSDAMENAKDKAVQLADLAGVELGKPTYISEGPVYRPEVPRYFPEIEEEMAAPQPPISPGELKITVSVQVVYAIV</sequence>
<name>X1LSX3_9ZZZZ</name>
<dbReference type="EMBL" id="BARV01012589">
    <property type="protein sequence ID" value="GAI05475.1"/>
    <property type="molecule type" value="Genomic_DNA"/>
</dbReference>
<reference evidence="1" key="1">
    <citation type="journal article" date="2014" name="Front. Microbiol.">
        <title>High frequency of phylogenetically diverse reductive dehalogenase-homologous genes in deep subseafloor sedimentary metagenomes.</title>
        <authorList>
            <person name="Kawai M."/>
            <person name="Futagami T."/>
            <person name="Toyoda A."/>
            <person name="Takaki Y."/>
            <person name="Nishi S."/>
            <person name="Hori S."/>
            <person name="Arai W."/>
            <person name="Tsubouchi T."/>
            <person name="Morono Y."/>
            <person name="Uchiyama I."/>
            <person name="Ito T."/>
            <person name="Fujiyama A."/>
            <person name="Inagaki F."/>
            <person name="Takami H."/>
        </authorList>
    </citation>
    <scope>NUCLEOTIDE SEQUENCE</scope>
    <source>
        <strain evidence="1">Expedition CK06-06</strain>
    </source>
</reference>
<dbReference type="Gene3D" id="3.30.110.170">
    <property type="entry name" value="Protein of unknown function (DUF541), domain 1"/>
    <property type="match status" value="1"/>
</dbReference>
<feature type="non-terminal residue" evidence="1">
    <location>
        <position position="1"/>
    </location>
</feature>
<organism evidence="1">
    <name type="scientific">marine sediment metagenome</name>
    <dbReference type="NCBI Taxonomy" id="412755"/>
    <lineage>
        <taxon>unclassified sequences</taxon>
        <taxon>metagenomes</taxon>
        <taxon>ecological metagenomes</taxon>
    </lineage>
</organism>
<dbReference type="Pfam" id="PF04402">
    <property type="entry name" value="SIMPL"/>
    <property type="match status" value="1"/>
</dbReference>
<evidence type="ECO:0008006" key="2">
    <source>
        <dbReference type="Google" id="ProtNLM"/>
    </source>
</evidence>
<comment type="caution">
    <text evidence="1">The sequence shown here is derived from an EMBL/GenBank/DDBJ whole genome shotgun (WGS) entry which is preliminary data.</text>
</comment>
<gene>
    <name evidence="1" type="ORF">S06H3_23234</name>
</gene>
<protein>
    <recommendedName>
        <fullName evidence="2">DUF541 domain-containing protein</fullName>
    </recommendedName>
</protein>
<dbReference type="InterPro" id="IPR052022">
    <property type="entry name" value="26kDa_periplasmic_antigen"/>
</dbReference>
<dbReference type="GO" id="GO:0006974">
    <property type="term" value="P:DNA damage response"/>
    <property type="evidence" value="ECO:0007669"/>
    <property type="project" value="TreeGrafter"/>
</dbReference>
<dbReference type="PANTHER" id="PTHR34387:SF1">
    <property type="entry name" value="PERIPLASMIC IMMUNOGENIC PROTEIN"/>
    <property type="match status" value="1"/>
</dbReference>
<evidence type="ECO:0000313" key="1">
    <source>
        <dbReference type="EMBL" id="GAI05475.1"/>
    </source>
</evidence>